<dbReference type="RefSeq" id="WP_349240335.1">
    <property type="nucleotide sequence ID" value="NZ_JAVTTO010000001.1"/>
</dbReference>
<feature type="transmembrane region" description="Helical" evidence="4">
    <location>
        <begin position="6"/>
        <end position="26"/>
    </location>
</feature>
<gene>
    <name evidence="6" type="ORF">RQM59_01755</name>
</gene>
<feature type="transmembrane region" description="Helical" evidence="4">
    <location>
        <begin position="100"/>
        <end position="120"/>
    </location>
</feature>
<dbReference type="SMART" id="SM00342">
    <property type="entry name" value="HTH_ARAC"/>
    <property type="match status" value="1"/>
</dbReference>
<dbReference type="PROSITE" id="PS00041">
    <property type="entry name" value="HTH_ARAC_FAMILY_1"/>
    <property type="match status" value="1"/>
</dbReference>
<dbReference type="PANTHER" id="PTHR43280:SF29">
    <property type="entry name" value="ARAC-FAMILY TRANSCRIPTIONAL REGULATOR"/>
    <property type="match status" value="1"/>
</dbReference>
<evidence type="ECO:0000313" key="6">
    <source>
        <dbReference type="EMBL" id="MDT7831082.1"/>
    </source>
</evidence>
<dbReference type="Gene3D" id="1.10.10.60">
    <property type="entry name" value="Homeodomain-like"/>
    <property type="match status" value="1"/>
</dbReference>
<name>A0ABU3LBL0_9FLAO</name>
<reference evidence="6 7" key="1">
    <citation type="submission" date="2023-09" db="EMBL/GenBank/DDBJ databases">
        <title>Novel taxa isolated from Blanes Bay.</title>
        <authorList>
            <person name="Rey-Velasco X."/>
            <person name="Lucena T."/>
        </authorList>
    </citation>
    <scope>NUCLEOTIDE SEQUENCE [LARGE SCALE GENOMIC DNA]</scope>
    <source>
        <strain evidence="6 7">S356</strain>
    </source>
</reference>
<dbReference type="Proteomes" id="UP001257277">
    <property type="component" value="Unassembled WGS sequence"/>
</dbReference>
<keyword evidence="3" id="KW-0804">Transcription</keyword>
<dbReference type="EMBL" id="JAVTTO010000001">
    <property type="protein sequence ID" value="MDT7831082.1"/>
    <property type="molecule type" value="Genomic_DNA"/>
</dbReference>
<feature type="transmembrane region" description="Helical" evidence="4">
    <location>
        <begin position="218"/>
        <end position="236"/>
    </location>
</feature>
<feature type="transmembrane region" description="Helical" evidence="4">
    <location>
        <begin position="38"/>
        <end position="56"/>
    </location>
</feature>
<protein>
    <submittedName>
        <fullName evidence="6">Helix-turn-helix domain-containing protein</fullName>
    </submittedName>
</protein>
<proteinExistence type="predicted"/>
<dbReference type="InterPro" id="IPR009057">
    <property type="entry name" value="Homeodomain-like_sf"/>
</dbReference>
<dbReference type="PANTHER" id="PTHR43280">
    <property type="entry name" value="ARAC-FAMILY TRANSCRIPTIONAL REGULATOR"/>
    <property type="match status" value="1"/>
</dbReference>
<keyword evidence="1" id="KW-0805">Transcription regulation</keyword>
<evidence type="ECO:0000256" key="2">
    <source>
        <dbReference type="ARBA" id="ARBA00023125"/>
    </source>
</evidence>
<feature type="transmembrane region" description="Helical" evidence="4">
    <location>
        <begin position="185"/>
        <end position="206"/>
    </location>
</feature>
<evidence type="ECO:0000256" key="3">
    <source>
        <dbReference type="ARBA" id="ARBA00023163"/>
    </source>
</evidence>
<keyword evidence="4" id="KW-0472">Membrane</keyword>
<evidence type="ECO:0000313" key="7">
    <source>
        <dbReference type="Proteomes" id="UP001257277"/>
    </source>
</evidence>
<organism evidence="6 7">
    <name type="scientific">Asprobacillus argus</name>
    <dbReference type="NCBI Taxonomy" id="3076534"/>
    <lineage>
        <taxon>Bacteria</taxon>
        <taxon>Pseudomonadati</taxon>
        <taxon>Bacteroidota</taxon>
        <taxon>Flavobacteriia</taxon>
        <taxon>Flavobacteriales</taxon>
        <taxon>Flavobacteriaceae</taxon>
        <taxon>Asprobacillus</taxon>
    </lineage>
</organism>
<evidence type="ECO:0000259" key="5">
    <source>
        <dbReference type="PROSITE" id="PS01124"/>
    </source>
</evidence>
<dbReference type="InterPro" id="IPR018062">
    <property type="entry name" value="HTH_AraC-typ_CS"/>
</dbReference>
<comment type="caution">
    <text evidence="6">The sequence shown here is derived from an EMBL/GenBank/DDBJ whole genome shotgun (WGS) entry which is preliminary data.</text>
</comment>
<keyword evidence="4" id="KW-1133">Transmembrane helix</keyword>
<dbReference type="InterPro" id="IPR018060">
    <property type="entry name" value="HTH_AraC"/>
</dbReference>
<accession>A0ABU3LBL0</accession>
<sequence>MNPQFSLFDLLILLGIIQGIITSILLLNSKKNIQSNKLLALALLSFCFLSTKPLLHTFHLWETNFFRFFPNGIELALSPLIYFYIKSLVTSRFRFKPRHWIHFIPFLLAQIYAFIVYFSVLRVNDFNEKDSIAQSFSFDFVKQSEEYLLLLLLPFYLFYSYKELMNYKKWLDNTISDSTFPDFSWLKNIFKLSLLIGLFLLVNHFLDIFFDLGDTTVLHYNLLNLFIAFMIYYLGLKGYLQPDYTFSKNEIATTTNLPSKISDVKFKETVEQLQKVMDVDKVFLYPKLTIRELSYMINIPQRDLSHIINQYYKLSFRDFINQYRLEDVKSKLKDENYSHMSILGIALESGFNSEASFYRIFKKNTGVSPKEFIQQKNNE</sequence>
<dbReference type="PROSITE" id="PS01124">
    <property type="entry name" value="HTH_ARAC_FAMILY_2"/>
    <property type="match status" value="1"/>
</dbReference>
<dbReference type="Pfam" id="PF12833">
    <property type="entry name" value="HTH_18"/>
    <property type="match status" value="1"/>
</dbReference>
<feature type="transmembrane region" description="Helical" evidence="4">
    <location>
        <begin position="68"/>
        <end position="88"/>
    </location>
</feature>
<keyword evidence="4" id="KW-0812">Transmembrane</keyword>
<dbReference type="SUPFAM" id="SSF46689">
    <property type="entry name" value="Homeodomain-like"/>
    <property type="match status" value="1"/>
</dbReference>
<feature type="transmembrane region" description="Helical" evidence="4">
    <location>
        <begin position="147"/>
        <end position="164"/>
    </location>
</feature>
<evidence type="ECO:0000256" key="4">
    <source>
        <dbReference type="SAM" id="Phobius"/>
    </source>
</evidence>
<evidence type="ECO:0000256" key="1">
    <source>
        <dbReference type="ARBA" id="ARBA00023015"/>
    </source>
</evidence>
<feature type="domain" description="HTH araC/xylS-type" evidence="5">
    <location>
        <begin position="274"/>
        <end position="375"/>
    </location>
</feature>
<keyword evidence="7" id="KW-1185">Reference proteome</keyword>
<keyword evidence="2" id="KW-0238">DNA-binding</keyword>